<protein>
    <submittedName>
        <fullName evidence="1">Unannotated protein</fullName>
    </submittedName>
</protein>
<proteinExistence type="predicted"/>
<sequence>MIVSPSPGSTPRMRGKVKSCSASCIVMRSRTMVLKRLTIFGFSIPSGGSSIVPHWTYGPKRPFLAKTGRPSNSPMGSSLLGIARRRNAISRVNSSGARESGTEAFSSPRFTYGPYFPGLTTMTSPVVGSAPMVNELIVTGSMPAMFCSINRLRPSSMASPSRPSSIRPK</sequence>
<dbReference type="EMBL" id="CAEZSL010000094">
    <property type="protein sequence ID" value="CAB4545761.1"/>
    <property type="molecule type" value="Genomic_DNA"/>
</dbReference>
<name>A0A6J6C306_9ZZZZ</name>
<reference evidence="1" key="1">
    <citation type="submission" date="2020-05" db="EMBL/GenBank/DDBJ databases">
        <authorList>
            <person name="Chiriac C."/>
            <person name="Salcher M."/>
            <person name="Ghai R."/>
            <person name="Kavagutti S V."/>
        </authorList>
    </citation>
    <scope>NUCLEOTIDE SEQUENCE</scope>
</reference>
<accession>A0A6J6C306</accession>
<dbReference type="AlphaFoldDB" id="A0A6J6C306"/>
<evidence type="ECO:0000313" key="1">
    <source>
        <dbReference type="EMBL" id="CAB4545761.1"/>
    </source>
</evidence>
<organism evidence="1">
    <name type="scientific">freshwater metagenome</name>
    <dbReference type="NCBI Taxonomy" id="449393"/>
    <lineage>
        <taxon>unclassified sequences</taxon>
        <taxon>metagenomes</taxon>
        <taxon>ecological metagenomes</taxon>
    </lineage>
</organism>
<gene>
    <name evidence="1" type="ORF">UFOPK1421_00939</name>
</gene>